<dbReference type="InterPro" id="IPR012340">
    <property type="entry name" value="NA-bd_OB-fold"/>
</dbReference>
<keyword evidence="3" id="KW-1185">Reference proteome</keyword>
<dbReference type="GO" id="GO:0043047">
    <property type="term" value="F:single-stranded telomeric DNA binding"/>
    <property type="evidence" value="ECO:0007669"/>
    <property type="project" value="InterPro"/>
</dbReference>
<protein>
    <recommendedName>
        <fullName evidence="4">Telomere length regulation/capping, TEN1</fullName>
    </recommendedName>
</protein>
<reference evidence="2" key="1">
    <citation type="submission" date="2022-11" db="EMBL/GenBank/DDBJ databases">
        <authorList>
            <person name="Petersen C."/>
        </authorList>
    </citation>
    <scope>NUCLEOTIDE SEQUENCE</scope>
    <source>
        <strain evidence="2">IBT 29864</strain>
    </source>
</reference>
<dbReference type="GeneID" id="81442093"/>
<evidence type="ECO:0000313" key="2">
    <source>
        <dbReference type="EMBL" id="KAJ5364288.1"/>
    </source>
</evidence>
<dbReference type="OrthoDB" id="5275361at2759"/>
<dbReference type="GO" id="GO:0016233">
    <property type="term" value="P:telomere capping"/>
    <property type="evidence" value="ECO:0007669"/>
    <property type="project" value="InterPro"/>
</dbReference>
<reference evidence="2" key="2">
    <citation type="journal article" date="2023" name="IMA Fungus">
        <title>Comparative genomic study of the Penicillium genus elucidates a diverse pangenome and 15 lateral gene transfer events.</title>
        <authorList>
            <person name="Petersen C."/>
            <person name="Sorensen T."/>
            <person name="Nielsen M.R."/>
            <person name="Sondergaard T.E."/>
            <person name="Sorensen J.L."/>
            <person name="Fitzpatrick D.A."/>
            <person name="Frisvad J.C."/>
            <person name="Nielsen K.L."/>
        </authorList>
    </citation>
    <scope>NUCLEOTIDE SEQUENCE</scope>
    <source>
        <strain evidence="2">IBT 29864</strain>
    </source>
</reference>
<accession>A0A9W9RUV7</accession>
<sequence length="172" mass="19129">MNGPRASIRVFLCDLPSLATDTKVRFLGCVRQYDVNTGNLILEHNYPRSKKEAESVSVDVNAVLEDLTSEQLRVGAWLNVIGYIRDSDAPTPSFSSSQLSSSQPNEASETVTAPVKVTPRPVHIDAVMVFPAGAIALGEYERILRNAQDVEQRMRYTGWFETTFLRELKPNA</sequence>
<evidence type="ECO:0000256" key="1">
    <source>
        <dbReference type="SAM" id="MobiDB-lite"/>
    </source>
</evidence>
<dbReference type="InterPro" id="IPR024222">
    <property type="entry name" value="Ten1_fungal"/>
</dbReference>
<evidence type="ECO:0000313" key="3">
    <source>
        <dbReference type="Proteomes" id="UP001147782"/>
    </source>
</evidence>
<feature type="region of interest" description="Disordered" evidence="1">
    <location>
        <begin position="92"/>
        <end position="113"/>
    </location>
</feature>
<dbReference type="GO" id="GO:1990879">
    <property type="term" value="C:CST complex"/>
    <property type="evidence" value="ECO:0007669"/>
    <property type="project" value="InterPro"/>
</dbReference>
<comment type="caution">
    <text evidence="2">The sequence shown here is derived from an EMBL/GenBank/DDBJ whole genome shotgun (WGS) entry which is preliminary data.</text>
</comment>
<proteinExistence type="predicted"/>
<feature type="compositionally biased region" description="Low complexity" evidence="1">
    <location>
        <begin position="93"/>
        <end position="103"/>
    </location>
</feature>
<organism evidence="2 3">
    <name type="scientific">Penicillium cataractarum</name>
    <dbReference type="NCBI Taxonomy" id="2100454"/>
    <lineage>
        <taxon>Eukaryota</taxon>
        <taxon>Fungi</taxon>
        <taxon>Dikarya</taxon>
        <taxon>Ascomycota</taxon>
        <taxon>Pezizomycotina</taxon>
        <taxon>Eurotiomycetes</taxon>
        <taxon>Eurotiomycetidae</taxon>
        <taxon>Eurotiales</taxon>
        <taxon>Aspergillaceae</taxon>
        <taxon>Penicillium</taxon>
    </lineage>
</organism>
<dbReference type="Pfam" id="PF12658">
    <property type="entry name" value="Ten1"/>
    <property type="match status" value="1"/>
</dbReference>
<dbReference type="Proteomes" id="UP001147782">
    <property type="component" value="Unassembled WGS sequence"/>
</dbReference>
<gene>
    <name evidence="2" type="ORF">N7496_010001</name>
</gene>
<dbReference type="RefSeq" id="XP_056551914.1">
    <property type="nucleotide sequence ID" value="XM_056702914.1"/>
</dbReference>
<dbReference type="Gene3D" id="2.40.50.140">
    <property type="entry name" value="Nucleic acid-binding proteins"/>
    <property type="match status" value="1"/>
</dbReference>
<dbReference type="EMBL" id="JAPZBS010000008">
    <property type="protein sequence ID" value="KAJ5364288.1"/>
    <property type="molecule type" value="Genomic_DNA"/>
</dbReference>
<evidence type="ECO:0008006" key="4">
    <source>
        <dbReference type="Google" id="ProtNLM"/>
    </source>
</evidence>
<dbReference type="AlphaFoldDB" id="A0A9W9RUV7"/>
<name>A0A9W9RUV7_9EURO</name>